<name>A0A9Q0J7U8_9ROSI</name>
<dbReference type="SUPFAM" id="SSF82153">
    <property type="entry name" value="FAS1 domain"/>
    <property type="match status" value="1"/>
</dbReference>
<comment type="caution">
    <text evidence="2">The sequence shown here is derived from an EMBL/GenBank/DDBJ whole genome shotgun (WGS) entry which is preliminary data.</text>
</comment>
<dbReference type="InterPro" id="IPR013320">
    <property type="entry name" value="ConA-like_dom_sf"/>
</dbReference>
<accession>A0A9Q0J7U8</accession>
<evidence type="ECO:0000313" key="3">
    <source>
        <dbReference type="Proteomes" id="UP001141552"/>
    </source>
</evidence>
<dbReference type="PANTHER" id="PTHR33681">
    <property type="entry name" value="BINDING PROTEIN, PUTATIVE, EXPRESSED-RELATED"/>
    <property type="match status" value="1"/>
</dbReference>
<dbReference type="Proteomes" id="UP001141552">
    <property type="component" value="Unassembled WGS sequence"/>
</dbReference>
<feature type="domain" description="Alginate lyase 2" evidence="1">
    <location>
        <begin position="32"/>
        <end position="121"/>
    </location>
</feature>
<dbReference type="PANTHER" id="PTHR33681:SF4">
    <property type="entry name" value="OS12G0171100 PROTEIN"/>
    <property type="match status" value="1"/>
</dbReference>
<gene>
    <name evidence="2" type="ORF">Tsubulata_047257</name>
</gene>
<reference evidence="2" key="2">
    <citation type="journal article" date="2023" name="Plants (Basel)">
        <title>Annotation of the Turnera subulata (Passifloraceae) Draft Genome Reveals the S-Locus Evolved after the Divergence of Turneroideae from Passifloroideae in a Stepwise Manner.</title>
        <authorList>
            <person name="Henning P.M."/>
            <person name="Roalson E.H."/>
            <person name="Mir W."/>
            <person name="McCubbin A.G."/>
            <person name="Shore J.S."/>
        </authorList>
    </citation>
    <scope>NUCLEOTIDE SEQUENCE</scope>
    <source>
        <strain evidence="2">F60SS</strain>
    </source>
</reference>
<proteinExistence type="predicted"/>
<feature type="non-terminal residue" evidence="2">
    <location>
        <position position="1"/>
    </location>
</feature>
<organism evidence="2 3">
    <name type="scientific">Turnera subulata</name>
    <dbReference type="NCBI Taxonomy" id="218843"/>
    <lineage>
        <taxon>Eukaryota</taxon>
        <taxon>Viridiplantae</taxon>
        <taxon>Streptophyta</taxon>
        <taxon>Embryophyta</taxon>
        <taxon>Tracheophyta</taxon>
        <taxon>Spermatophyta</taxon>
        <taxon>Magnoliopsida</taxon>
        <taxon>eudicotyledons</taxon>
        <taxon>Gunneridae</taxon>
        <taxon>Pentapetalae</taxon>
        <taxon>rosids</taxon>
        <taxon>fabids</taxon>
        <taxon>Malpighiales</taxon>
        <taxon>Passifloraceae</taxon>
        <taxon>Turnera</taxon>
    </lineage>
</organism>
<sequence>MADTTILQESGNSKQKGSCHVAHLVCVLCRGGRATTLMLTLYNGTISYYRAPVIVPNIYDRWFRLNVIHDVDASQVKVYIDGVLMHKAPGHGGASHYFKCGVYAQNDDSYYMESRWKGIKILLLLALLLLSTTSTGATTDQELDAALSALRSHGFTLFANAVATSDLRFLLLLPSSSATFTLFSPPDHLLYSLDLASPADHYTRSLLLHVSPSLHPISSLGSAASASPGRCFIDTLAPHGRLLVEESKALVNGTVLESVSVNRVRVSVPDLFVGSGIVVHGLEGILVDAFGSSRLEDT</sequence>
<keyword evidence="3" id="KW-1185">Reference proteome</keyword>
<dbReference type="EMBL" id="JAKUCV010005523">
    <property type="protein sequence ID" value="KAJ4830835.1"/>
    <property type="molecule type" value="Genomic_DNA"/>
</dbReference>
<dbReference type="AlphaFoldDB" id="A0A9Q0J7U8"/>
<dbReference type="OrthoDB" id="1937685at2759"/>
<dbReference type="Pfam" id="PF08787">
    <property type="entry name" value="Alginate_lyase2"/>
    <property type="match status" value="1"/>
</dbReference>
<evidence type="ECO:0000259" key="1">
    <source>
        <dbReference type="Pfam" id="PF08787"/>
    </source>
</evidence>
<dbReference type="InterPro" id="IPR014895">
    <property type="entry name" value="Alginate_lyase_2"/>
</dbReference>
<protein>
    <recommendedName>
        <fullName evidence="1">Alginate lyase 2 domain-containing protein</fullName>
    </recommendedName>
</protein>
<dbReference type="InterPro" id="IPR036378">
    <property type="entry name" value="FAS1_dom_sf"/>
</dbReference>
<reference evidence="2" key="1">
    <citation type="submission" date="2022-02" db="EMBL/GenBank/DDBJ databases">
        <authorList>
            <person name="Henning P.M."/>
            <person name="McCubbin A.G."/>
            <person name="Shore J.S."/>
        </authorList>
    </citation>
    <scope>NUCLEOTIDE SEQUENCE</scope>
    <source>
        <strain evidence="2">F60SS</strain>
        <tissue evidence="2">Leaves</tissue>
    </source>
</reference>
<dbReference type="Gene3D" id="2.30.180.10">
    <property type="entry name" value="FAS1 domain"/>
    <property type="match status" value="1"/>
</dbReference>
<dbReference type="SUPFAM" id="SSF49899">
    <property type="entry name" value="Concanavalin A-like lectins/glucanases"/>
    <property type="match status" value="1"/>
</dbReference>
<evidence type="ECO:0000313" key="2">
    <source>
        <dbReference type="EMBL" id="KAJ4830835.1"/>
    </source>
</evidence>